<organism evidence="2 3">
    <name type="scientific">Lentinula lateritia</name>
    <dbReference type="NCBI Taxonomy" id="40482"/>
    <lineage>
        <taxon>Eukaryota</taxon>
        <taxon>Fungi</taxon>
        <taxon>Dikarya</taxon>
        <taxon>Basidiomycota</taxon>
        <taxon>Agaricomycotina</taxon>
        <taxon>Agaricomycetes</taxon>
        <taxon>Agaricomycetidae</taxon>
        <taxon>Agaricales</taxon>
        <taxon>Marasmiineae</taxon>
        <taxon>Omphalotaceae</taxon>
        <taxon>Lentinula</taxon>
    </lineage>
</organism>
<protein>
    <submittedName>
        <fullName evidence="2">Uncharacterized protein</fullName>
    </submittedName>
</protein>
<accession>A0ABQ8VJU1</accession>
<gene>
    <name evidence="2" type="ORF">C8R41DRAFT_918261</name>
</gene>
<proteinExistence type="predicted"/>
<feature type="region of interest" description="Disordered" evidence="1">
    <location>
        <begin position="45"/>
        <end position="75"/>
    </location>
</feature>
<feature type="compositionally biased region" description="Polar residues" evidence="1">
    <location>
        <begin position="48"/>
        <end position="66"/>
    </location>
</feature>
<keyword evidence="3" id="KW-1185">Reference proteome</keyword>
<reference evidence="2" key="1">
    <citation type="submission" date="2022-08" db="EMBL/GenBank/DDBJ databases">
        <title>A Global Phylogenomic Analysis of the Shiitake Genus Lentinula.</title>
        <authorList>
            <consortium name="DOE Joint Genome Institute"/>
            <person name="Sierra-Patev S."/>
            <person name="Min B."/>
            <person name="Naranjo-Ortiz M."/>
            <person name="Looney B."/>
            <person name="Konkel Z."/>
            <person name="Slot J.C."/>
            <person name="Sakamoto Y."/>
            <person name="Steenwyk J.L."/>
            <person name="Rokas A."/>
            <person name="Carro J."/>
            <person name="Camarero S."/>
            <person name="Ferreira P."/>
            <person name="Molpeceres G."/>
            <person name="Ruiz-Duenas F.J."/>
            <person name="Serrano A."/>
            <person name="Henrissat B."/>
            <person name="Drula E."/>
            <person name="Hughes K.W."/>
            <person name="Mata J.L."/>
            <person name="Ishikawa N.K."/>
            <person name="Vargas-Isla R."/>
            <person name="Ushijima S."/>
            <person name="Smith C.A."/>
            <person name="Ahrendt S."/>
            <person name="Andreopoulos W."/>
            <person name="He G."/>
            <person name="Labutti K."/>
            <person name="Lipzen A."/>
            <person name="Ng V."/>
            <person name="Riley R."/>
            <person name="Sandor L."/>
            <person name="Barry K."/>
            <person name="Martinez A.T."/>
            <person name="Xiao Y."/>
            <person name="Gibbons J.G."/>
            <person name="Terashima K."/>
            <person name="Grigoriev I.V."/>
            <person name="Hibbett D.S."/>
        </authorList>
    </citation>
    <scope>NUCLEOTIDE SEQUENCE</scope>
    <source>
        <strain evidence="2">RHP3577 ss4</strain>
    </source>
</reference>
<evidence type="ECO:0000313" key="3">
    <source>
        <dbReference type="Proteomes" id="UP001150217"/>
    </source>
</evidence>
<evidence type="ECO:0000256" key="1">
    <source>
        <dbReference type="SAM" id="MobiDB-lite"/>
    </source>
</evidence>
<evidence type="ECO:0000313" key="2">
    <source>
        <dbReference type="EMBL" id="KAJ4496689.1"/>
    </source>
</evidence>
<name>A0ABQ8VJU1_9AGAR</name>
<comment type="caution">
    <text evidence="2">The sequence shown here is derived from an EMBL/GenBank/DDBJ whole genome shotgun (WGS) entry which is preliminary data.</text>
</comment>
<dbReference type="Proteomes" id="UP001150217">
    <property type="component" value="Unassembled WGS sequence"/>
</dbReference>
<dbReference type="EMBL" id="JANVFT010000026">
    <property type="protein sequence ID" value="KAJ4496689.1"/>
    <property type="molecule type" value="Genomic_DNA"/>
</dbReference>
<sequence length="164" mass="17736">MEEHMTDDHLLLAFEGPFGLHAPITPAEYSTTVATNLTLAMHNIGGPSPNTQSTRSMDIRVSSSPLNDGAGPGSQARLMDLPDIPLQSFTKEHGLESQFSTSGGTESSVLSSSHMHLHPIFLPPMQQSSLLQNQDLPAFSQHSVSLPILHESPPSFPPIPKFQF</sequence>